<keyword evidence="2" id="KW-1185">Reference proteome</keyword>
<sequence length="54" mass="6125">MKRVRSYEENRTKKFYDNMFAGNEHAPESGSLCFDGPDRRKSKFTGCAGVYGGK</sequence>
<dbReference type="EMBL" id="BHGK01000001">
    <property type="protein sequence ID" value="GCA67211.1"/>
    <property type="molecule type" value="Genomic_DNA"/>
</dbReference>
<evidence type="ECO:0000313" key="2">
    <source>
        <dbReference type="Proteomes" id="UP000265643"/>
    </source>
</evidence>
<evidence type="ECO:0000313" key="1">
    <source>
        <dbReference type="EMBL" id="GCA67211.1"/>
    </source>
</evidence>
<name>A0A391P0R8_9FIRM</name>
<accession>A0A391P0R8</accession>
<organism evidence="1 2">
    <name type="scientific">Mediterraneibacter butyricigenes</name>
    <dbReference type="NCBI Taxonomy" id="2316025"/>
    <lineage>
        <taxon>Bacteria</taxon>
        <taxon>Bacillati</taxon>
        <taxon>Bacillota</taxon>
        <taxon>Clostridia</taxon>
        <taxon>Lachnospirales</taxon>
        <taxon>Lachnospiraceae</taxon>
        <taxon>Mediterraneibacter</taxon>
    </lineage>
</organism>
<proteinExistence type="predicted"/>
<dbReference type="Proteomes" id="UP000265643">
    <property type="component" value="Unassembled WGS sequence"/>
</dbReference>
<dbReference type="AlphaFoldDB" id="A0A391P0R8"/>
<comment type="caution">
    <text evidence="1">The sequence shown here is derived from an EMBL/GenBank/DDBJ whole genome shotgun (WGS) entry which is preliminary data.</text>
</comment>
<protein>
    <submittedName>
        <fullName evidence="1">Uncharacterized protein</fullName>
    </submittedName>
</protein>
<gene>
    <name evidence="1" type="ORF">KGMB01110_16470</name>
</gene>
<reference evidence="2" key="1">
    <citation type="submission" date="2018-09" db="EMBL/GenBank/DDBJ databases">
        <title>Draft Genome Sequence of Mediterraneibacter sp. KCTC 15684.</title>
        <authorList>
            <person name="Kim J.S."/>
            <person name="Han K.I."/>
            <person name="Suh M.K."/>
            <person name="Lee K.C."/>
            <person name="Eom M.K."/>
            <person name="Lee J.H."/>
            <person name="Park S.H."/>
            <person name="Kang S.W."/>
            <person name="Park J.E."/>
            <person name="Oh B.S."/>
            <person name="Yu S.Y."/>
            <person name="Choi S.H."/>
            <person name="Lee D.H."/>
            <person name="Yoon H."/>
            <person name="Kim B."/>
            <person name="Yang S.J."/>
            <person name="Lee J.S."/>
        </authorList>
    </citation>
    <scope>NUCLEOTIDE SEQUENCE [LARGE SCALE GENOMIC DNA]</scope>
    <source>
        <strain evidence="2">KCTC 15684</strain>
    </source>
</reference>